<gene>
    <name evidence="1" type="ordered locus">TK1949</name>
</gene>
<dbReference type="InParanoid" id="Q5JDL0"/>
<proteinExistence type="predicted"/>
<reference evidence="1 2" key="1">
    <citation type="journal article" date="2005" name="Genome Res.">
        <title>Complete genome sequence of the hyperthermophilic archaeon Thermococcus kodakaraensis KOD1 and comparison with Pyrococcus genomes.</title>
        <authorList>
            <person name="Fukui T."/>
            <person name="Atomi H."/>
            <person name="Kanai T."/>
            <person name="Matsumi R."/>
            <person name="Fujiwara S."/>
            <person name="Imanaka T."/>
        </authorList>
    </citation>
    <scope>NUCLEOTIDE SEQUENCE [LARGE SCALE GENOMIC DNA]</scope>
    <source>
        <strain evidence="2">ATCC BAA-918 / JCM 12380 / KOD1</strain>
    </source>
</reference>
<name>Q5JDL0_THEKO</name>
<protein>
    <submittedName>
        <fullName evidence="1">Uncharacterized protein</fullName>
    </submittedName>
</protein>
<dbReference type="RefSeq" id="WP_011250899.1">
    <property type="nucleotide sequence ID" value="NC_006624.1"/>
</dbReference>
<evidence type="ECO:0000313" key="1">
    <source>
        <dbReference type="EMBL" id="BAD86138.1"/>
    </source>
</evidence>
<dbReference type="HOGENOM" id="CLU_1472156_0_0_2"/>
<dbReference type="GeneID" id="78448480"/>
<dbReference type="AlphaFoldDB" id="Q5JDL0"/>
<dbReference type="OrthoDB" id="379343at2157"/>
<dbReference type="Proteomes" id="UP000000536">
    <property type="component" value="Chromosome"/>
</dbReference>
<dbReference type="EnsemblBacteria" id="BAD86138">
    <property type="protein sequence ID" value="BAD86138"/>
    <property type="gene ID" value="TK1949"/>
</dbReference>
<dbReference type="STRING" id="69014.TK1949"/>
<sequence>MNISKKISAVCIVVLVLSAFWWHKANTLKTEYSGSERSYIAMWISQEAAFIRAFSEDALNFINSSNYTGAVVSIKHTEGVMMSFREPLYMITLHKDGFNTSMLKMTQTDSCVNFLELSAEIIPRGDDDDIKVVKEGLTEIWNFSDQLLKRYPLSARASEETLRRNWELQNKCRILLEKLENKG</sequence>
<organism evidence="1 2">
    <name type="scientific">Thermococcus kodakarensis (strain ATCC BAA-918 / JCM 12380 / KOD1)</name>
    <name type="common">Pyrococcus kodakaraensis (strain KOD1)</name>
    <dbReference type="NCBI Taxonomy" id="69014"/>
    <lineage>
        <taxon>Archaea</taxon>
        <taxon>Methanobacteriati</taxon>
        <taxon>Methanobacteriota</taxon>
        <taxon>Thermococci</taxon>
        <taxon>Thermococcales</taxon>
        <taxon>Thermococcaceae</taxon>
        <taxon>Thermococcus</taxon>
    </lineage>
</organism>
<dbReference type="EMBL" id="AP006878">
    <property type="protein sequence ID" value="BAD86138.1"/>
    <property type="molecule type" value="Genomic_DNA"/>
</dbReference>
<keyword evidence="2" id="KW-1185">Reference proteome</keyword>
<evidence type="ECO:0000313" key="2">
    <source>
        <dbReference type="Proteomes" id="UP000000536"/>
    </source>
</evidence>
<dbReference type="KEGG" id="tko:TK1949"/>
<dbReference type="eggNOG" id="arCOG10100">
    <property type="taxonomic scope" value="Archaea"/>
</dbReference>
<accession>Q5JDL0</accession>